<dbReference type="PANTHER" id="PTHR43248">
    <property type="entry name" value="2-SUCCINYL-6-HYDROXY-2,4-CYCLOHEXADIENE-1-CARBOXYLATE SYNTHASE"/>
    <property type="match status" value="1"/>
</dbReference>
<evidence type="ECO:0000313" key="9">
    <source>
        <dbReference type="Proteomes" id="UP001600424"/>
    </source>
</evidence>
<proteinExistence type="inferred from homology"/>
<dbReference type="RefSeq" id="WP_386250551.1">
    <property type="nucleotide sequence ID" value="NZ_JBHTRV010000003.1"/>
</dbReference>
<dbReference type="EMBL" id="JBHTRV010000003">
    <property type="protein sequence ID" value="MFE5979037.1"/>
    <property type="molecule type" value="Genomic_DNA"/>
</dbReference>
<name>A0ABW6IN54_STRWE</name>
<feature type="signal peptide" evidence="5">
    <location>
        <begin position="1"/>
        <end position="26"/>
    </location>
</feature>
<dbReference type="SUPFAM" id="SSF53474">
    <property type="entry name" value="alpha/beta-Hydrolases"/>
    <property type="match status" value="1"/>
</dbReference>
<evidence type="ECO:0000259" key="7">
    <source>
        <dbReference type="Pfam" id="PF08386"/>
    </source>
</evidence>
<comment type="caution">
    <text evidence="8">The sequence shown here is derived from an EMBL/GenBank/DDBJ whole genome shotgun (WGS) entry which is preliminary data.</text>
</comment>
<dbReference type="InterPro" id="IPR029058">
    <property type="entry name" value="AB_hydrolase_fold"/>
</dbReference>
<evidence type="ECO:0000259" key="6">
    <source>
        <dbReference type="Pfam" id="PF00561"/>
    </source>
</evidence>
<evidence type="ECO:0000256" key="2">
    <source>
        <dbReference type="ARBA" id="ARBA00022729"/>
    </source>
</evidence>
<keyword evidence="3 8" id="KW-0378">Hydrolase</keyword>
<organism evidence="8 9">
    <name type="scientific">Streptomyces wedmorensis</name>
    <dbReference type="NCBI Taxonomy" id="43759"/>
    <lineage>
        <taxon>Bacteria</taxon>
        <taxon>Bacillati</taxon>
        <taxon>Actinomycetota</taxon>
        <taxon>Actinomycetes</taxon>
        <taxon>Kitasatosporales</taxon>
        <taxon>Streptomycetaceae</taxon>
        <taxon>Streptomyces</taxon>
    </lineage>
</organism>
<accession>A0ABW6IN54</accession>
<evidence type="ECO:0000313" key="8">
    <source>
        <dbReference type="EMBL" id="MFE5979037.1"/>
    </source>
</evidence>
<comment type="similarity">
    <text evidence="1">Belongs to the peptidase S33 family.</text>
</comment>
<feature type="domain" description="AB hydrolase-1" evidence="6">
    <location>
        <begin position="116"/>
        <end position="290"/>
    </location>
</feature>
<dbReference type="Gene3D" id="3.40.50.1820">
    <property type="entry name" value="alpha/beta hydrolase"/>
    <property type="match status" value="1"/>
</dbReference>
<feature type="compositionally biased region" description="Low complexity" evidence="4">
    <location>
        <begin position="553"/>
        <end position="564"/>
    </location>
</feature>
<dbReference type="Pfam" id="PF00561">
    <property type="entry name" value="Abhydrolase_1"/>
    <property type="match status" value="1"/>
</dbReference>
<feature type="region of interest" description="Disordered" evidence="4">
    <location>
        <begin position="549"/>
        <end position="570"/>
    </location>
</feature>
<evidence type="ECO:0000256" key="4">
    <source>
        <dbReference type="SAM" id="MobiDB-lite"/>
    </source>
</evidence>
<feature type="domain" description="Peptidase S33 tripeptidyl aminopeptidase-like C-terminal" evidence="7">
    <location>
        <begin position="445"/>
        <end position="542"/>
    </location>
</feature>
<evidence type="ECO:0000256" key="1">
    <source>
        <dbReference type="ARBA" id="ARBA00010088"/>
    </source>
</evidence>
<sequence length="570" mass="60635">MRTAPVVAIGALATLLPALTPAAAAAGPRAGTTATTVSTGTTATAVSTTTVSTTVDALERYTRQKPHWNRCGAETPADLECATVKVPLDYSRPGGRTLDIAVSRTKATSAQDRRGVLLLNPGGPGGSGLDMPVWMAPELPDEVKKRYDLVGFDPRGVGRSAPVSCGLNGDELNWQRPYKAATFDRDVRWAETVAAKCRARNGAVLPHLTTRNTARDMDVIRAVLGERRISYLGYSYGTYLGAVYTQMFPRRTDRFVLDSAVDPERIWRGMIQVWAEGAEPAFTRWAAWTAARDETYALGRTPAEVRATFWALVARADREPIVLDGTALTGDDIRAGRPMFFDVSYAAETVARLRDAAAGRTPSSSGRATPPAPVPPSFIPSGTGASAGTGTGASTAIATGTSAGAVPADNMDAAFWSVVCADTRAWPRDPERYRRDAIRDKARYPLYGDFASHIKPCAFWGHGSEPATRVNNSVGALILQNEWDSQTPLVSGQGLRRAMKGARMVTVLGGQGHGVYGMKSCADATATAYLTTGRLPAADTVCRTPAAGAGHSLRLPLPTPQLLPGGKDRF</sequence>
<evidence type="ECO:0000256" key="3">
    <source>
        <dbReference type="ARBA" id="ARBA00022801"/>
    </source>
</evidence>
<dbReference type="Proteomes" id="UP001600424">
    <property type="component" value="Unassembled WGS sequence"/>
</dbReference>
<keyword evidence="9" id="KW-1185">Reference proteome</keyword>
<dbReference type="InterPro" id="IPR013595">
    <property type="entry name" value="Pept_S33_TAP-like_C"/>
</dbReference>
<keyword evidence="2 5" id="KW-0732">Signal</keyword>
<dbReference type="GO" id="GO:0016787">
    <property type="term" value="F:hydrolase activity"/>
    <property type="evidence" value="ECO:0007669"/>
    <property type="project" value="UniProtKB-KW"/>
</dbReference>
<dbReference type="Pfam" id="PF08386">
    <property type="entry name" value="Abhydrolase_4"/>
    <property type="match status" value="1"/>
</dbReference>
<evidence type="ECO:0000256" key="5">
    <source>
        <dbReference type="SAM" id="SignalP"/>
    </source>
</evidence>
<protein>
    <submittedName>
        <fullName evidence="8">Alpha/beta hydrolase</fullName>
    </submittedName>
</protein>
<feature type="region of interest" description="Disordered" evidence="4">
    <location>
        <begin position="356"/>
        <end position="392"/>
    </location>
</feature>
<dbReference type="InterPro" id="IPR051601">
    <property type="entry name" value="Serine_prot/Carboxylest_S33"/>
</dbReference>
<feature type="chain" id="PRO_5046441231" evidence="5">
    <location>
        <begin position="27"/>
        <end position="570"/>
    </location>
</feature>
<reference evidence="8 9" key="1">
    <citation type="submission" date="2024-09" db="EMBL/GenBank/DDBJ databases">
        <title>The Natural Products Discovery Center: Release of the First 8490 Sequenced Strains for Exploring Actinobacteria Biosynthetic Diversity.</title>
        <authorList>
            <person name="Kalkreuter E."/>
            <person name="Kautsar S.A."/>
            <person name="Yang D."/>
            <person name="Bader C.D."/>
            <person name="Teijaro C.N."/>
            <person name="Fluegel L."/>
            <person name="Davis C.M."/>
            <person name="Simpson J.R."/>
            <person name="Lauterbach L."/>
            <person name="Steele A.D."/>
            <person name="Gui C."/>
            <person name="Meng S."/>
            <person name="Li G."/>
            <person name="Viehrig K."/>
            <person name="Ye F."/>
            <person name="Su P."/>
            <person name="Kiefer A.F."/>
            <person name="Nichols A."/>
            <person name="Cepeda A.J."/>
            <person name="Yan W."/>
            <person name="Fan B."/>
            <person name="Jiang Y."/>
            <person name="Adhikari A."/>
            <person name="Zheng C.-J."/>
            <person name="Schuster L."/>
            <person name="Cowan T.M."/>
            <person name="Smanski M.J."/>
            <person name="Chevrette M.G."/>
            <person name="De Carvalho L.P.S."/>
            <person name="Shen B."/>
        </authorList>
    </citation>
    <scope>NUCLEOTIDE SEQUENCE [LARGE SCALE GENOMIC DNA]</scope>
    <source>
        <strain evidence="8 9">NPDC056472</strain>
    </source>
</reference>
<dbReference type="InterPro" id="IPR000073">
    <property type="entry name" value="AB_hydrolase_1"/>
</dbReference>
<gene>
    <name evidence="8" type="ORF">ACFQ63_04925</name>
</gene>
<dbReference type="PANTHER" id="PTHR43248:SF29">
    <property type="entry name" value="TRIPEPTIDYL AMINOPEPTIDASE"/>
    <property type="match status" value="1"/>
</dbReference>